<comment type="caution">
    <text evidence="2">The sequence shown here is derived from an EMBL/GenBank/DDBJ whole genome shotgun (WGS) entry which is preliminary data.</text>
</comment>
<organism evidence="2 3">
    <name type="scientific">Ambispora leptoticha</name>
    <dbReference type="NCBI Taxonomy" id="144679"/>
    <lineage>
        <taxon>Eukaryota</taxon>
        <taxon>Fungi</taxon>
        <taxon>Fungi incertae sedis</taxon>
        <taxon>Mucoromycota</taxon>
        <taxon>Glomeromycotina</taxon>
        <taxon>Glomeromycetes</taxon>
        <taxon>Archaeosporales</taxon>
        <taxon>Ambisporaceae</taxon>
        <taxon>Ambispora</taxon>
    </lineage>
</organism>
<dbReference type="AlphaFoldDB" id="A0A9N8V911"/>
<dbReference type="OrthoDB" id="41532at2759"/>
<name>A0A9N8V911_9GLOM</name>
<gene>
    <name evidence="2" type="ORF">ALEPTO_LOCUS829</name>
</gene>
<dbReference type="SUPFAM" id="SSF55729">
    <property type="entry name" value="Acyl-CoA N-acyltransferases (Nat)"/>
    <property type="match status" value="1"/>
</dbReference>
<protein>
    <submittedName>
        <fullName evidence="2">6844_t:CDS:1</fullName>
    </submittedName>
</protein>
<dbReference type="PANTHER" id="PTHR47542">
    <property type="entry name" value="ACYL-COA N-ACYLTRANSFERASES (NAT) SUPERFAMILY PROTEIN"/>
    <property type="match status" value="1"/>
</dbReference>
<dbReference type="PROSITE" id="PS51186">
    <property type="entry name" value="GNAT"/>
    <property type="match status" value="1"/>
</dbReference>
<dbReference type="InterPro" id="IPR000182">
    <property type="entry name" value="GNAT_dom"/>
</dbReference>
<evidence type="ECO:0000259" key="1">
    <source>
        <dbReference type="PROSITE" id="PS51186"/>
    </source>
</evidence>
<dbReference type="GO" id="GO:0016747">
    <property type="term" value="F:acyltransferase activity, transferring groups other than amino-acyl groups"/>
    <property type="evidence" value="ECO:0007669"/>
    <property type="project" value="InterPro"/>
</dbReference>
<dbReference type="Proteomes" id="UP000789508">
    <property type="component" value="Unassembled WGS sequence"/>
</dbReference>
<keyword evidence="3" id="KW-1185">Reference proteome</keyword>
<dbReference type="InterPro" id="IPR016181">
    <property type="entry name" value="Acyl_CoA_acyltransferase"/>
</dbReference>
<evidence type="ECO:0000313" key="3">
    <source>
        <dbReference type="Proteomes" id="UP000789508"/>
    </source>
</evidence>
<dbReference type="EMBL" id="CAJVPS010000072">
    <property type="protein sequence ID" value="CAG8448153.1"/>
    <property type="molecule type" value="Genomic_DNA"/>
</dbReference>
<sequence length="192" mass="22571">MEDFHFSIFPTKNLATYHDTILEQIESIERKTFPKNEVMSIKEEITKKSNTMLIAYYYCDESNKRENNNTTKKNLSRKQQSNNIIVRESQKIKIAGYMIYSYLSSIYSLPITRIIKLCIHTSLRKKGLGTRLLKMCFGRTGVPEKSRAELHVDVQRKDAINLYRKVGFEICGNLLENYYEIGRDAWFMVFVK</sequence>
<dbReference type="PANTHER" id="PTHR47542:SF2">
    <property type="entry name" value="ACYL-COA N-ACYLTRANSFERASES (NAT) SUPERFAMILY PROTEIN"/>
    <property type="match status" value="1"/>
</dbReference>
<feature type="domain" description="N-acetyltransferase" evidence="1">
    <location>
        <begin position="12"/>
        <end position="192"/>
    </location>
</feature>
<dbReference type="Gene3D" id="3.40.630.30">
    <property type="match status" value="1"/>
</dbReference>
<proteinExistence type="predicted"/>
<dbReference type="Pfam" id="PF00583">
    <property type="entry name" value="Acetyltransf_1"/>
    <property type="match status" value="1"/>
</dbReference>
<accession>A0A9N8V911</accession>
<reference evidence="2" key="1">
    <citation type="submission" date="2021-06" db="EMBL/GenBank/DDBJ databases">
        <authorList>
            <person name="Kallberg Y."/>
            <person name="Tangrot J."/>
            <person name="Rosling A."/>
        </authorList>
    </citation>
    <scope>NUCLEOTIDE SEQUENCE</scope>
    <source>
        <strain evidence="2">FL130A</strain>
    </source>
</reference>
<evidence type="ECO:0000313" key="2">
    <source>
        <dbReference type="EMBL" id="CAG8448153.1"/>
    </source>
</evidence>